<evidence type="ECO:0000256" key="1">
    <source>
        <dbReference type="SAM" id="Coils"/>
    </source>
</evidence>
<evidence type="ECO:0000259" key="3">
    <source>
        <dbReference type="Pfam" id="PF25876"/>
    </source>
</evidence>
<dbReference type="AlphaFoldDB" id="A0A6N8IQD0"/>
<dbReference type="InterPro" id="IPR058624">
    <property type="entry name" value="MdtA-like_HH"/>
</dbReference>
<sequence length="347" mass="37842">MTKYRNWIIALVVLVAAGFFGWKYWQDQQAGKLPPGIASGNGRIEARLADVSAKEPLRVKEIKVQEGDLVKPGQVVVLLDTVTLESQMAESKARVAAAREQMAVVNSSIARRKGEIELANIEVERVRRMLAENASSQREYDVRRTTVVTTRAALGEEMAKLETAKQQVEVALANVQTIETRIKDATLVSPVLGRVLYRLAEPGEVLGAGGKALTLVNLEDVYMEIFLPAAQAAAVKIGSEGRIVLDTQPDRSAVGVVSFVSPEAQFTPKEVETKSERDKLMFRVKLQVPKELVGQYIQSIKTGVRGVGYVKYTDTVAWPTNLDTNVLTAKGPLESNPTSVLGASPTK</sequence>
<dbReference type="PANTHER" id="PTHR30438:SF2">
    <property type="entry name" value="MEMBRANE PROTEIN"/>
    <property type="match status" value="1"/>
</dbReference>
<proteinExistence type="predicted"/>
<feature type="domain" description="Multidrug resistance protein MdtA-like alpha-helical hairpin" evidence="3">
    <location>
        <begin position="103"/>
        <end position="168"/>
    </location>
</feature>
<accession>A0A6N8IQD0</accession>
<keyword evidence="2" id="KW-0812">Transmembrane</keyword>
<organism evidence="4 5">
    <name type="scientific">Ramlibacter pinisoli</name>
    <dbReference type="NCBI Taxonomy" id="2682844"/>
    <lineage>
        <taxon>Bacteria</taxon>
        <taxon>Pseudomonadati</taxon>
        <taxon>Pseudomonadota</taxon>
        <taxon>Betaproteobacteria</taxon>
        <taxon>Burkholderiales</taxon>
        <taxon>Comamonadaceae</taxon>
        <taxon>Ramlibacter</taxon>
    </lineage>
</organism>
<evidence type="ECO:0000313" key="4">
    <source>
        <dbReference type="EMBL" id="MVQ28922.1"/>
    </source>
</evidence>
<dbReference type="PANTHER" id="PTHR30438">
    <property type="entry name" value="36 KDA ANTIGEN-RELATED"/>
    <property type="match status" value="1"/>
</dbReference>
<dbReference type="SUPFAM" id="SSF111369">
    <property type="entry name" value="HlyD-like secretion proteins"/>
    <property type="match status" value="1"/>
</dbReference>
<dbReference type="Pfam" id="PF25876">
    <property type="entry name" value="HH_MFP_RND"/>
    <property type="match status" value="1"/>
</dbReference>
<keyword evidence="1" id="KW-0175">Coiled coil</keyword>
<gene>
    <name evidence="4" type="ORF">GON04_05675</name>
</gene>
<dbReference type="Gene3D" id="2.40.50.100">
    <property type="match status" value="1"/>
</dbReference>
<feature type="coiled-coil region" evidence="1">
    <location>
        <begin position="151"/>
        <end position="181"/>
    </location>
</feature>
<dbReference type="Gene3D" id="1.10.287.470">
    <property type="entry name" value="Helix hairpin bin"/>
    <property type="match status" value="1"/>
</dbReference>
<evidence type="ECO:0000313" key="5">
    <source>
        <dbReference type="Proteomes" id="UP000469385"/>
    </source>
</evidence>
<reference evidence="4 5" key="1">
    <citation type="submission" date="2019-12" db="EMBL/GenBank/DDBJ databases">
        <authorList>
            <person name="Huq M.A."/>
        </authorList>
    </citation>
    <scope>NUCLEOTIDE SEQUENCE [LARGE SCALE GENOMIC DNA]</scope>
    <source>
        <strain evidence="4 5">MAH-25</strain>
    </source>
</reference>
<dbReference type="GO" id="GO:0005886">
    <property type="term" value="C:plasma membrane"/>
    <property type="evidence" value="ECO:0007669"/>
    <property type="project" value="TreeGrafter"/>
</dbReference>
<dbReference type="Gene3D" id="2.40.30.170">
    <property type="match status" value="1"/>
</dbReference>
<dbReference type="RefSeq" id="WP_157396976.1">
    <property type="nucleotide sequence ID" value="NZ_WSEL01000003.1"/>
</dbReference>
<name>A0A6N8IQD0_9BURK</name>
<feature type="transmembrane region" description="Helical" evidence="2">
    <location>
        <begin position="7"/>
        <end position="25"/>
    </location>
</feature>
<keyword evidence="2" id="KW-1133">Transmembrane helix</keyword>
<keyword evidence="5" id="KW-1185">Reference proteome</keyword>
<evidence type="ECO:0000256" key="2">
    <source>
        <dbReference type="SAM" id="Phobius"/>
    </source>
</evidence>
<comment type="caution">
    <text evidence="4">The sequence shown here is derived from an EMBL/GenBank/DDBJ whole genome shotgun (WGS) entry which is preliminary data.</text>
</comment>
<dbReference type="EMBL" id="WSEL01000003">
    <property type="protein sequence ID" value="MVQ28922.1"/>
    <property type="molecule type" value="Genomic_DNA"/>
</dbReference>
<protein>
    <submittedName>
        <fullName evidence="4">HlyD family efflux transporter periplasmic adaptor subunit</fullName>
    </submittedName>
</protein>
<dbReference type="Proteomes" id="UP000469385">
    <property type="component" value="Unassembled WGS sequence"/>
</dbReference>
<keyword evidence="2" id="KW-0472">Membrane</keyword>